<proteinExistence type="predicted"/>
<gene>
    <name evidence="1" type="ORF">Tco_0749568</name>
</gene>
<dbReference type="Proteomes" id="UP001151760">
    <property type="component" value="Unassembled WGS sequence"/>
</dbReference>
<organism evidence="1 2">
    <name type="scientific">Tanacetum coccineum</name>
    <dbReference type="NCBI Taxonomy" id="301880"/>
    <lineage>
        <taxon>Eukaryota</taxon>
        <taxon>Viridiplantae</taxon>
        <taxon>Streptophyta</taxon>
        <taxon>Embryophyta</taxon>
        <taxon>Tracheophyta</taxon>
        <taxon>Spermatophyta</taxon>
        <taxon>Magnoliopsida</taxon>
        <taxon>eudicotyledons</taxon>
        <taxon>Gunneridae</taxon>
        <taxon>Pentapetalae</taxon>
        <taxon>asterids</taxon>
        <taxon>campanulids</taxon>
        <taxon>Asterales</taxon>
        <taxon>Asteraceae</taxon>
        <taxon>Asteroideae</taxon>
        <taxon>Anthemideae</taxon>
        <taxon>Anthemidinae</taxon>
        <taxon>Tanacetum</taxon>
    </lineage>
</organism>
<name>A0ABQ4YZM9_9ASTR</name>
<comment type="caution">
    <text evidence="1">The sequence shown here is derived from an EMBL/GenBank/DDBJ whole genome shotgun (WGS) entry which is preliminary data.</text>
</comment>
<accession>A0ABQ4YZM9</accession>
<sequence length="110" mass="12171">MNIKFRGGLLGLKDFKMILRVNTAQCSYSDNGIEVYELGGLSRPLVKRKLEFGSLNSRATRAKTSTSKDDVPFLIVSDDDEGLSYVPELKDATACHLKISAITPPAWKNH</sequence>
<keyword evidence="2" id="KW-1185">Reference proteome</keyword>
<dbReference type="EMBL" id="BQNB010010870">
    <property type="protein sequence ID" value="GJS83027.1"/>
    <property type="molecule type" value="Genomic_DNA"/>
</dbReference>
<reference evidence="1" key="2">
    <citation type="submission" date="2022-01" db="EMBL/GenBank/DDBJ databases">
        <authorList>
            <person name="Yamashiro T."/>
            <person name="Shiraishi A."/>
            <person name="Satake H."/>
            <person name="Nakayama K."/>
        </authorList>
    </citation>
    <scope>NUCLEOTIDE SEQUENCE</scope>
</reference>
<evidence type="ECO:0000313" key="1">
    <source>
        <dbReference type="EMBL" id="GJS83027.1"/>
    </source>
</evidence>
<reference evidence="1" key="1">
    <citation type="journal article" date="2022" name="Int. J. Mol. Sci.">
        <title>Draft Genome of Tanacetum Coccineum: Genomic Comparison of Closely Related Tanacetum-Family Plants.</title>
        <authorList>
            <person name="Yamashiro T."/>
            <person name="Shiraishi A."/>
            <person name="Nakayama K."/>
            <person name="Satake H."/>
        </authorList>
    </citation>
    <scope>NUCLEOTIDE SEQUENCE</scope>
</reference>
<evidence type="ECO:0000313" key="2">
    <source>
        <dbReference type="Proteomes" id="UP001151760"/>
    </source>
</evidence>
<protein>
    <submittedName>
        <fullName evidence="1">Uncharacterized protein</fullName>
    </submittedName>
</protein>